<keyword evidence="2" id="KW-1133">Transmembrane helix</keyword>
<comment type="caution">
    <text evidence="3">The sequence shown here is derived from an EMBL/GenBank/DDBJ whole genome shotgun (WGS) entry which is preliminary data.</text>
</comment>
<dbReference type="InParanoid" id="A0A2P6MVW7"/>
<dbReference type="AlphaFoldDB" id="A0A2P6MVW7"/>
<evidence type="ECO:0000256" key="1">
    <source>
        <dbReference type="SAM" id="MobiDB-lite"/>
    </source>
</evidence>
<gene>
    <name evidence="3" type="ORF">PROFUN_14383</name>
</gene>
<feature type="transmembrane region" description="Helical" evidence="2">
    <location>
        <begin position="173"/>
        <end position="194"/>
    </location>
</feature>
<proteinExistence type="predicted"/>
<dbReference type="Proteomes" id="UP000241769">
    <property type="component" value="Unassembled WGS sequence"/>
</dbReference>
<evidence type="ECO:0000313" key="3">
    <source>
        <dbReference type="EMBL" id="PRP75847.1"/>
    </source>
</evidence>
<feature type="region of interest" description="Disordered" evidence="1">
    <location>
        <begin position="204"/>
        <end position="227"/>
    </location>
</feature>
<keyword evidence="2" id="KW-0472">Membrane</keyword>
<keyword evidence="4" id="KW-1185">Reference proteome</keyword>
<evidence type="ECO:0000256" key="2">
    <source>
        <dbReference type="SAM" id="Phobius"/>
    </source>
</evidence>
<dbReference type="EMBL" id="MDYQ01000360">
    <property type="protein sequence ID" value="PRP75847.1"/>
    <property type="molecule type" value="Genomic_DNA"/>
</dbReference>
<protein>
    <submittedName>
        <fullName evidence="3">Uncharacterized protein</fullName>
    </submittedName>
</protein>
<name>A0A2P6MVW7_9EUKA</name>
<reference evidence="3 4" key="1">
    <citation type="journal article" date="2018" name="Genome Biol. Evol.">
        <title>Multiple Roots of Fruiting Body Formation in Amoebozoa.</title>
        <authorList>
            <person name="Hillmann F."/>
            <person name="Forbes G."/>
            <person name="Novohradska S."/>
            <person name="Ferling I."/>
            <person name="Riege K."/>
            <person name="Groth M."/>
            <person name="Westermann M."/>
            <person name="Marz M."/>
            <person name="Spaller T."/>
            <person name="Winckler T."/>
            <person name="Schaap P."/>
            <person name="Glockner G."/>
        </authorList>
    </citation>
    <scope>NUCLEOTIDE SEQUENCE [LARGE SCALE GENOMIC DNA]</scope>
    <source>
        <strain evidence="3 4">Jena</strain>
    </source>
</reference>
<sequence>MTTPSRPRNDLFLKGLKTTNNKRDVLAADVTRLTDEEAEGSAKTATFAWIETASERELNGWLTLSDRAFIDAVKAKGHVQPPNQGAHRAECRGYHYGEQEEAPVDVLRISSPTHSTGLFYGGRTLLQVWRLYRFKTYNGNRDPLFNIQVEDPLYATRRAAAGLQPPITPENLIVHYVLGAPAFLWRFAIGFTYIKTSISARRQAMTRKTTPDTTPSPKNGPQDSVPQ</sequence>
<accession>A0A2P6MVW7</accession>
<keyword evidence="2" id="KW-0812">Transmembrane</keyword>
<evidence type="ECO:0000313" key="4">
    <source>
        <dbReference type="Proteomes" id="UP000241769"/>
    </source>
</evidence>
<organism evidence="3 4">
    <name type="scientific">Planoprotostelium fungivorum</name>
    <dbReference type="NCBI Taxonomy" id="1890364"/>
    <lineage>
        <taxon>Eukaryota</taxon>
        <taxon>Amoebozoa</taxon>
        <taxon>Evosea</taxon>
        <taxon>Variosea</taxon>
        <taxon>Cavosteliida</taxon>
        <taxon>Cavosteliaceae</taxon>
        <taxon>Planoprotostelium</taxon>
    </lineage>
</organism>